<reference evidence="3 4" key="1">
    <citation type="submission" date="2016-10" db="EMBL/GenBank/DDBJ databases">
        <authorList>
            <person name="de Groot N.N."/>
        </authorList>
    </citation>
    <scope>NUCLEOTIDE SEQUENCE [LARGE SCALE GENOMIC DNA]</scope>
    <source>
        <strain evidence="3 4">AR40</strain>
    </source>
</reference>
<dbReference type="Proteomes" id="UP000182584">
    <property type="component" value="Unassembled WGS sequence"/>
</dbReference>
<dbReference type="eggNOG" id="ENOG502Z9B4">
    <property type="taxonomic scope" value="Bacteria"/>
</dbReference>
<keyword evidence="2" id="KW-1133">Transmembrane helix</keyword>
<evidence type="ECO:0008006" key="5">
    <source>
        <dbReference type="Google" id="ProtNLM"/>
    </source>
</evidence>
<keyword evidence="2" id="KW-0812">Transmembrane</keyword>
<evidence type="ECO:0000256" key="2">
    <source>
        <dbReference type="SAM" id="Phobius"/>
    </source>
</evidence>
<dbReference type="EMBL" id="FOGJ01000019">
    <property type="protein sequence ID" value="SES11158.1"/>
    <property type="molecule type" value="Genomic_DNA"/>
</dbReference>
<organism evidence="3 4">
    <name type="scientific">Butyrivibrio fibrisolvens</name>
    <dbReference type="NCBI Taxonomy" id="831"/>
    <lineage>
        <taxon>Bacteria</taxon>
        <taxon>Bacillati</taxon>
        <taxon>Bacillota</taxon>
        <taxon>Clostridia</taxon>
        <taxon>Lachnospirales</taxon>
        <taxon>Lachnospiraceae</taxon>
        <taxon>Butyrivibrio</taxon>
    </lineage>
</organism>
<dbReference type="OrthoDB" id="1900474at2"/>
<evidence type="ECO:0000313" key="4">
    <source>
        <dbReference type="Proteomes" id="UP000182584"/>
    </source>
</evidence>
<gene>
    <name evidence="3" type="ORF">SAMN04487884_11933</name>
</gene>
<proteinExistence type="predicted"/>
<name>A0A1H9UPB2_BUTFI</name>
<feature type="transmembrane region" description="Helical" evidence="2">
    <location>
        <begin position="215"/>
        <end position="236"/>
    </location>
</feature>
<feature type="coiled-coil region" evidence="1">
    <location>
        <begin position="291"/>
        <end position="318"/>
    </location>
</feature>
<evidence type="ECO:0000256" key="1">
    <source>
        <dbReference type="SAM" id="Coils"/>
    </source>
</evidence>
<keyword evidence="1" id="KW-0175">Coiled coil</keyword>
<evidence type="ECO:0000313" key="3">
    <source>
        <dbReference type="EMBL" id="SES11158.1"/>
    </source>
</evidence>
<dbReference type="AlphaFoldDB" id="A0A1H9UPB2"/>
<feature type="transmembrane region" description="Helical" evidence="2">
    <location>
        <begin position="189"/>
        <end position="209"/>
    </location>
</feature>
<sequence>MVLAFALDNSYSIDKEELKNDKKSCKKIGPAGFGQKAIYLNSFYIDRMWYLPWDEVDRVFKRVAMSKGGFSGKGAFASLSYLVVLMKNGKEKQCLFKHEEDVDRALTYIKQEHPQIPVYSKTAEKKLKEAKVMLEKNYVKNLSNESKKAIQKLENAKEYLEQKPVMTQRLSRTAGKMRVQQMVPKSSRFLGISIFIISILTVLLGTFFVLKGATYGKYMLLFGFAFFLFSLTGNLVPIGTNKREKIEEEWENAVIELRNYIAKSPDFPVPARYAHPVVIDRMIRLIKQGKATSINEALEGVKKELKALNASVTVSQEEYDEVTQVKPMFLVSEYK</sequence>
<keyword evidence="2" id="KW-0472">Membrane</keyword>
<protein>
    <recommendedName>
        <fullName evidence="5">ATPase P</fullName>
    </recommendedName>
</protein>
<dbReference type="RefSeq" id="WP_074757173.1">
    <property type="nucleotide sequence ID" value="NZ_FOGJ01000019.1"/>
</dbReference>
<accession>A0A1H9UPB2</accession>